<reference evidence="2 3" key="1">
    <citation type="journal article" date="2021" name="Elife">
        <title>Chloroplast acquisition without the gene transfer in kleptoplastic sea slugs, Plakobranchus ocellatus.</title>
        <authorList>
            <person name="Maeda T."/>
            <person name="Takahashi S."/>
            <person name="Yoshida T."/>
            <person name="Shimamura S."/>
            <person name="Takaki Y."/>
            <person name="Nagai Y."/>
            <person name="Toyoda A."/>
            <person name="Suzuki Y."/>
            <person name="Arimoto A."/>
            <person name="Ishii H."/>
            <person name="Satoh N."/>
            <person name="Nishiyama T."/>
            <person name="Hasebe M."/>
            <person name="Maruyama T."/>
            <person name="Minagawa J."/>
            <person name="Obokata J."/>
            <person name="Shigenobu S."/>
        </authorList>
    </citation>
    <scope>NUCLEOTIDE SEQUENCE [LARGE SCALE GENOMIC DNA]</scope>
</reference>
<feature type="compositionally biased region" description="Low complexity" evidence="1">
    <location>
        <begin position="317"/>
        <end position="368"/>
    </location>
</feature>
<dbReference type="Proteomes" id="UP000762676">
    <property type="component" value="Unassembled WGS sequence"/>
</dbReference>
<evidence type="ECO:0000256" key="1">
    <source>
        <dbReference type="SAM" id="MobiDB-lite"/>
    </source>
</evidence>
<dbReference type="PANTHER" id="PTHR16148">
    <property type="entry name" value="NF-KAPPA-B-REPRESSING FACTOR-RELATED"/>
    <property type="match status" value="1"/>
</dbReference>
<protein>
    <submittedName>
        <fullName evidence="2">Uncharacterized protein</fullName>
    </submittedName>
</protein>
<feature type="region of interest" description="Disordered" evidence="1">
    <location>
        <begin position="317"/>
        <end position="453"/>
    </location>
</feature>
<accession>A0AAV4IPJ2</accession>
<name>A0AAV4IPJ2_9GAST</name>
<feature type="compositionally biased region" description="Polar residues" evidence="1">
    <location>
        <begin position="1"/>
        <end position="15"/>
    </location>
</feature>
<evidence type="ECO:0000313" key="3">
    <source>
        <dbReference type="Proteomes" id="UP000762676"/>
    </source>
</evidence>
<feature type="compositionally biased region" description="Polar residues" evidence="1">
    <location>
        <begin position="424"/>
        <end position="434"/>
    </location>
</feature>
<feature type="compositionally biased region" description="Low complexity" evidence="1">
    <location>
        <begin position="467"/>
        <end position="477"/>
    </location>
</feature>
<feature type="region of interest" description="Disordered" evidence="1">
    <location>
        <begin position="1"/>
        <end position="37"/>
    </location>
</feature>
<proteinExistence type="predicted"/>
<organism evidence="2 3">
    <name type="scientific">Elysia marginata</name>
    <dbReference type="NCBI Taxonomy" id="1093978"/>
    <lineage>
        <taxon>Eukaryota</taxon>
        <taxon>Metazoa</taxon>
        <taxon>Spiralia</taxon>
        <taxon>Lophotrochozoa</taxon>
        <taxon>Mollusca</taxon>
        <taxon>Gastropoda</taxon>
        <taxon>Heterobranchia</taxon>
        <taxon>Euthyneura</taxon>
        <taxon>Panpulmonata</taxon>
        <taxon>Sacoglossa</taxon>
        <taxon>Placobranchoidea</taxon>
        <taxon>Plakobranchidae</taxon>
        <taxon>Elysia</taxon>
    </lineage>
</organism>
<dbReference type="PANTHER" id="PTHR16148:SF14">
    <property type="entry name" value="MYND-TYPE DOMAIN-CONTAINING PROTEIN"/>
    <property type="match status" value="1"/>
</dbReference>
<dbReference type="AlphaFoldDB" id="A0AAV4IPJ2"/>
<dbReference type="EMBL" id="BMAT01009694">
    <property type="protein sequence ID" value="GFS12076.1"/>
    <property type="molecule type" value="Genomic_DNA"/>
</dbReference>
<evidence type="ECO:0000313" key="2">
    <source>
        <dbReference type="EMBL" id="GFS12076.1"/>
    </source>
</evidence>
<feature type="region of interest" description="Disordered" evidence="1">
    <location>
        <begin position="465"/>
        <end position="530"/>
    </location>
</feature>
<comment type="caution">
    <text evidence="2">The sequence shown here is derived from an EMBL/GenBank/DDBJ whole genome shotgun (WGS) entry which is preliminary data.</text>
</comment>
<feature type="region of interest" description="Disordered" evidence="1">
    <location>
        <begin position="240"/>
        <end position="265"/>
    </location>
</feature>
<gene>
    <name evidence="2" type="ORF">ElyMa_004850300</name>
</gene>
<keyword evidence="3" id="KW-1185">Reference proteome</keyword>
<sequence>MTSLYNQAMETPEVTSVSGSSSASNPRAAISCSEPGPKQITDVHGGGFSVCATKFNTTTTNNNNNNNNTNSNNNHIGNDNKNSTCASGVNGTIGCGSTSVSCMGGSSIHSSTTNTCSSRDGCTNNTNNNSNNNGNNSGRISSGYSAMNLLTSSCSATVTNCAVAAAAAAAATVGSHGNNGGGGCSGSGRNAVAVAAAAVAVAVGCDGVFQDKLHPPHLPMPPAPPHHQTSHVFVSSASCFDADNAPPSPTSSSGSYGSDKESLTPDLFKQTSSTAVGYTGFGQNLLQQHPHHQHQQQQQQQQQHPIHQLNNNTSISLPHQQQQQHQQLSLHELQQQQQQQQQHNQLDQSLQQQRHHPLLQPQHQQHLSGNIGENNTLFGSFERFPRPHSQPNHHAYLSSAPCGPSPFFPSFHHSGNHAHPNPLSIHQQQSQTGQALPPQAHAQPSHPVPAPYGGLVPPILKYSDGRSSVSSLSTTSLNLEGGASACDPSPLRSRSCQRFPHPSAALGEVNIKQEPRDMSYDSGSCCGESH</sequence>